<organism evidence="1 2">
    <name type="scientific">Lentinus brumalis</name>
    <dbReference type="NCBI Taxonomy" id="2498619"/>
    <lineage>
        <taxon>Eukaryota</taxon>
        <taxon>Fungi</taxon>
        <taxon>Dikarya</taxon>
        <taxon>Basidiomycota</taxon>
        <taxon>Agaricomycotina</taxon>
        <taxon>Agaricomycetes</taxon>
        <taxon>Polyporales</taxon>
        <taxon>Polyporaceae</taxon>
        <taxon>Lentinus</taxon>
    </lineage>
</organism>
<accession>A0A371D0N3</accession>
<dbReference type="PANTHER" id="PTHR33835:SF1">
    <property type="entry name" value="METALLO-BETA-LACTAMASE DOMAIN-CONTAINING PROTEIN"/>
    <property type="match status" value="1"/>
</dbReference>
<dbReference type="Gene3D" id="3.60.15.10">
    <property type="entry name" value="Ribonuclease Z/Hydroxyacylglutathione hydrolase-like"/>
    <property type="match status" value="1"/>
</dbReference>
<dbReference type="Proteomes" id="UP000256964">
    <property type="component" value="Unassembled WGS sequence"/>
</dbReference>
<proteinExistence type="predicted"/>
<protein>
    <recommendedName>
        <fullName evidence="3">DUF4336 domain-containing protein</fullName>
    </recommendedName>
</protein>
<evidence type="ECO:0000313" key="2">
    <source>
        <dbReference type="Proteomes" id="UP000256964"/>
    </source>
</evidence>
<dbReference type="InterPro" id="IPR025638">
    <property type="entry name" value="DUF4336"/>
</dbReference>
<gene>
    <name evidence="1" type="ORF">OH76DRAFT_1485717</name>
</gene>
<dbReference type="Pfam" id="PF14234">
    <property type="entry name" value="DUF4336"/>
    <property type="match status" value="1"/>
</dbReference>
<evidence type="ECO:0000313" key="1">
    <source>
        <dbReference type="EMBL" id="RDX46111.1"/>
    </source>
</evidence>
<dbReference type="EMBL" id="KZ857430">
    <property type="protein sequence ID" value="RDX46111.1"/>
    <property type="molecule type" value="Genomic_DNA"/>
</dbReference>
<dbReference type="OrthoDB" id="421671at2759"/>
<evidence type="ECO:0008006" key="3">
    <source>
        <dbReference type="Google" id="ProtNLM"/>
    </source>
</evidence>
<dbReference type="InterPro" id="IPR036866">
    <property type="entry name" value="RibonucZ/Hydroxyglut_hydro"/>
</dbReference>
<dbReference type="AlphaFoldDB" id="A0A371D0N3"/>
<sequence>MSDIIIREVAQDVWTFSRPFVLFGLLPIGGRSTAIKLESGGVWILASTPLTDETKQKLAELGDVKYIVAGNSFHNLYLKPYKEAYPGAKLIGPEDLTKKKGFAGLTLDIAFSATNPEPALGFEDEIEACYFSGHANKDTAYYHKASKTVIAADLLFNLPGTEQFSKSSQSPKSILFGGMRPTGWQMPWFLWAKQVDKSAMAREAKKVYSWDFDRYIPCHGDVIEAGAQAAWKAAWASYLS</sequence>
<keyword evidence="2" id="KW-1185">Reference proteome</keyword>
<name>A0A371D0N3_9APHY</name>
<dbReference type="SUPFAM" id="SSF56281">
    <property type="entry name" value="Metallo-hydrolase/oxidoreductase"/>
    <property type="match status" value="1"/>
</dbReference>
<reference evidence="1 2" key="1">
    <citation type="journal article" date="2018" name="Biotechnol. Biofuels">
        <title>Integrative visual omics of the white-rot fungus Polyporus brumalis exposes the biotechnological potential of its oxidative enzymes for delignifying raw plant biomass.</title>
        <authorList>
            <person name="Miyauchi S."/>
            <person name="Rancon A."/>
            <person name="Drula E."/>
            <person name="Hage H."/>
            <person name="Chaduli D."/>
            <person name="Favel A."/>
            <person name="Grisel S."/>
            <person name="Henrissat B."/>
            <person name="Herpoel-Gimbert I."/>
            <person name="Ruiz-Duenas F.J."/>
            <person name="Chevret D."/>
            <person name="Hainaut M."/>
            <person name="Lin J."/>
            <person name="Wang M."/>
            <person name="Pangilinan J."/>
            <person name="Lipzen A."/>
            <person name="Lesage-Meessen L."/>
            <person name="Navarro D."/>
            <person name="Riley R."/>
            <person name="Grigoriev I.V."/>
            <person name="Zhou S."/>
            <person name="Raouche S."/>
            <person name="Rosso M.N."/>
        </authorList>
    </citation>
    <scope>NUCLEOTIDE SEQUENCE [LARGE SCALE GENOMIC DNA]</scope>
    <source>
        <strain evidence="1 2">BRFM 1820</strain>
    </source>
</reference>
<dbReference type="PANTHER" id="PTHR33835">
    <property type="entry name" value="YALI0C07656P"/>
    <property type="match status" value="1"/>
</dbReference>